<keyword evidence="2" id="KW-0812">Transmembrane</keyword>
<keyword evidence="2" id="KW-1133">Transmembrane helix</keyword>
<evidence type="ECO:0000256" key="1">
    <source>
        <dbReference type="SAM" id="MobiDB-lite"/>
    </source>
</evidence>
<feature type="transmembrane region" description="Helical" evidence="2">
    <location>
        <begin position="52"/>
        <end position="74"/>
    </location>
</feature>
<dbReference type="Pfam" id="PF04531">
    <property type="entry name" value="Phage_holin_1"/>
    <property type="match status" value="1"/>
</dbReference>
<accession>A0A8E5KDF4</accession>
<dbReference type="EMBL" id="MW546077">
    <property type="protein sequence ID" value="QVD58972.1"/>
    <property type="molecule type" value="Genomic_DNA"/>
</dbReference>
<organism evidence="3 4">
    <name type="scientific">Staphylococcus phage Romulus</name>
    <dbReference type="NCBI Taxonomy" id="2834981"/>
    <lineage>
        <taxon>Viruses</taxon>
        <taxon>Duplodnaviria</taxon>
        <taxon>Heunggongvirae</taxon>
        <taxon>Uroviricota</taxon>
        <taxon>Caudoviricetes</taxon>
        <taxon>Herelleviridae</taxon>
        <taxon>Twortvirinae</taxon>
        <taxon>Silviavirus</taxon>
        <taxon>Silviavirus remus</taxon>
    </lineage>
</organism>
<protein>
    <submittedName>
        <fullName evidence="3">Holin</fullName>
    </submittedName>
</protein>
<gene>
    <name evidence="3" type="ORF">Romulus_140</name>
</gene>
<feature type="compositionally biased region" description="Basic and acidic residues" evidence="1">
    <location>
        <begin position="134"/>
        <end position="166"/>
    </location>
</feature>
<dbReference type="Proteomes" id="UP000679031">
    <property type="component" value="Segment"/>
</dbReference>
<proteinExistence type="predicted"/>
<reference evidence="3" key="1">
    <citation type="journal article" date="2021" name="Pharmaceuticals (Basel)">
        <title>epsilon(2)-Phages Are Naturally Bred and Have a Vastly Improved Host Range in Staphylococcus aureus over Wild Type Phages.</title>
        <authorList>
            <person name="Saez Moreno D."/>
            <person name="Visram Z."/>
            <person name="Mutti M."/>
            <person name="Restrepo-Cordoba M."/>
            <person name="Hartmann S."/>
            <person name="Kremers A.I."/>
            <person name="Tisakova L."/>
            <person name="Schertler S."/>
            <person name="Wittmann J."/>
            <person name="Kalali B."/>
            <person name="Monecke S."/>
            <person name="Ehricht R."/>
            <person name="Resch G."/>
            <person name="Corsini L."/>
        </authorList>
    </citation>
    <scope>NUCLEOTIDE SEQUENCE</scope>
</reference>
<feature type="region of interest" description="Disordered" evidence="1">
    <location>
        <begin position="106"/>
        <end position="166"/>
    </location>
</feature>
<keyword evidence="2" id="KW-0472">Membrane</keyword>
<evidence type="ECO:0000313" key="4">
    <source>
        <dbReference type="Proteomes" id="UP000679031"/>
    </source>
</evidence>
<evidence type="ECO:0000313" key="3">
    <source>
        <dbReference type="EMBL" id="QVD58972.1"/>
    </source>
</evidence>
<evidence type="ECO:0000256" key="2">
    <source>
        <dbReference type="SAM" id="Phobius"/>
    </source>
</evidence>
<name>A0A8E5KDF4_9CAUD</name>
<sequence length="166" mass="17794">MSKKDKKPLLIAGNNITAKAKSATFWTGFVPVLATFIVSVCSLLGIKGAEDIVNQGTAIAGVVISFLTGLGVLVSHDTKGIADSPIVQDFNKPRDYNDPDKALTYKSEAMNSTSELPPTKMPMAPEGVNNEDIDTSHAEPLEHGKVEKDLVSELDKEDNPKEVGEQ</sequence>
<dbReference type="InterPro" id="IPR006485">
    <property type="entry name" value="Phage-like_holin"/>
</dbReference>
<feature type="transmembrane region" description="Helical" evidence="2">
    <location>
        <begin position="25"/>
        <end position="46"/>
    </location>
</feature>